<dbReference type="EMBL" id="GL376567">
    <property type="status" value="NOT_ANNOTATED_CDS"/>
    <property type="molecule type" value="Genomic_DNA"/>
</dbReference>
<proteinExistence type="predicted"/>
<dbReference type="EnsemblProtists" id="PYU1_T003948">
    <property type="protein sequence ID" value="PYU1_T003948"/>
    <property type="gene ID" value="PYU1_G003938"/>
</dbReference>
<dbReference type="AlphaFoldDB" id="K3WG57"/>
<dbReference type="InParanoid" id="K3WG57"/>
<reference evidence="2" key="3">
    <citation type="submission" date="2015-02" db="UniProtKB">
        <authorList>
            <consortium name="EnsemblProtists"/>
        </authorList>
    </citation>
    <scope>IDENTIFICATION</scope>
    <source>
        <strain evidence="2">DAOM BR144</strain>
    </source>
</reference>
<protein>
    <recommendedName>
        <fullName evidence="1">Cyclin N-terminal domain-containing protein</fullName>
    </recommendedName>
</protein>
<evidence type="ECO:0000313" key="3">
    <source>
        <dbReference type="Proteomes" id="UP000019132"/>
    </source>
</evidence>
<dbReference type="InterPro" id="IPR036915">
    <property type="entry name" value="Cyclin-like_sf"/>
</dbReference>
<dbReference type="eggNOG" id="KOG0654">
    <property type="taxonomic scope" value="Eukaryota"/>
</dbReference>
<evidence type="ECO:0000259" key="1">
    <source>
        <dbReference type="Pfam" id="PF00134"/>
    </source>
</evidence>
<evidence type="ECO:0000313" key="2">
    <source>
        <dbReference type="EnsemblProtists" id="PYU1_T003948"/>
    </source>
</evidence>
<dbReference type="VEuPathDB" id="FungiDB:PYU1_G003938"/>
<feature type="domain" description="Cyclin N-terminal" evidence="1">
    <location>
        <begin position="20"/>
        <end position="111"/>
    </location>
</feature>
<dbReference type="Gene3D" id="1.10.472.10">
    <property type="entry name" value="Cyclin-like"/>
    <property type="match status" value="1"/>
</dbReference>
<dbReference type="Pfam" id="PF00134">
    <property type="entry name" value="Cyclin_N"/>
    <property type="match status" value="1"/>
</dbReference>
<dbReference type="HOGENOM" id="CLU_2101825_0_0_1"/>
<dbReference type="InterPro" id="IPR006671">
    <property type="entry name" value="Cyclin_N"/>
</dbReference>
<reference evidence="3" key="1">
    <citation type="journal article" date="2010" name="Genome Biol.">
        <title>Genome sequence of the necrotrophic plant pathogen Pythium ultimum reveals original pathogenicity mechanisms and effector repertoire.</title>
        <authorList>
            <person name="Levesque C.A."/>
            <person name="Brouwer H."/>
            <person name="Cano L."/>
            <person name="Hamilton J.P."/>
            <person name="Holt C."/>
            <person name="Huitema E."/>
            <person name="Raffaele S."/>
            <person name="Robideau G.P."/>
            <person name="Thines M."/>
            <person name="Win J."/>
            <person name="Zerillo M.M."/>
            <person name="Beakes G.W."/>
            <person name="Boore J.L."/>
            <person name="Busam D."/>
            <person name="Dumas B."/>
            <person name="Ferriera S."/>
            <person name="Fuerstenberg S.I."/>
            <person name="Gachon C.M."/>
            <person name="Gaulin E."/>
            <person name="Govers F."/>
            <person name="Grenville-Briggs L."/>
            <person name="Horner N."/>
            <person name="Hostetler J."/>
            <person name="Jiang R.H."/>
            <person name="Johnson J."/>
            <person name="Krajaejun T."/>
            <person name="Lin H."/>
            <person name="Meijer H.J."/>
            <person name="Moore B."/>
            <person name="Morris P."/>
            <person name="Phuntmart V."/>
            <person name="Puiu D."/>
            <person name="Shetty J."/>
            <person name="Stajich J.E."/>
            <person name="Tripathy S."/>
            <person name="Wawra S."/>
            <person name="van West P."/>
            <person name="Whitty B.R."/>
            <person name="Coutinho P.M."/>
            <person name="Henrissat B."/>
            <person name="Martin F."/>
            <person name="Thomas P.D."/>
            <person name="Tyler B.M."/>
            <person name="De Vries R.P."/>
            <person name="Kamoun S."/>
            <person name="Yandell M."/>
            <person name="Tisserat N."/>
            <person name="Buell C.R."/>
        </authorList>
    </citation>
    <scope>NUCLEOTIDE SEQUENCE</scope>
    <source>
        <strain evidence="3">DAOM:BR144</strain>
    </source>
</reference>
<accession>K3WG57</accession>
<dbReference type="Proteomes" id="UP000019132">
    <property type="component" value="Unassembled WGS sequence"/>
</dbReference>
<organism evidence="2 3">
    <name type="scientific">Globisporangium ultimum (strain ATCC 200006 / CBS 805.95 / DAOM BR144)</name>
    <name type="common">Pythium ultimum</name>
    <dbReference type="NCBI Taxonomy" id="431595"/>
    <lineage>
        <taxon>Eukaryota</taxon>
        <taxon>Sar</taxon>
        <taxon>Stramenopiles</taxon>
        <taxon>Oomycota</taxon>
        <taxon>Peronosporomycetes</taxon>
        <taxon>Pythiales</taxon>
        <taxon>Pythiaceae</taxon>
        <taxon>Globisporangium</taxon>
    </lineage>
</organism>
<name>K3WG57_GLOUD</name>
<reference evidence="3" key="2">
    <citation type="submission" date="2010-04" db="EMBL/GenBank/DDBJ databases">
        <authorList>
            <person name="Buell R."/>
            <person name="Hamilton J."/>
            <person name="Hostetler J."/>
        </authorList>
    </citation>
    <scope>NUCLEOTIDE SEQUENCE [LARGE SCALE GENOMIC DNA]</scope>
    <source>
        <strain evidence="3">DAOM:BR144</strain>
    </source>
</reference>
<keyword evidence="3" id="KW-1185">Reference proteome</keyword>
<dbReference type="STRING" id="431595.K3WG57"/>
<sequence length="116" mass="13262">MWDDACETTTIEETIQLGLKKEAKSRYVRDCDYMKEIQRHGMKLAWRQKICQWMFETGKAFALSVDTVGCAVQYMDQFLCAESVDKIMMQLLSLVCIFSASKVHDSDPVTLVSPPV</sequence>
<dbReference type="SUPFAM" id="SSF47954">
    <property type="entry name" value="Cyclin-like"/>
    <property type="match status" value="1"/>
</dbReference>